<keyword evidence="1" id="KW-0812">Transmembrane</keyword>
<keyword evidence="4" id="KW-1185">Reference proteome</keyword>
<evidence type="ECO:0000313" key="4">
    <source>
        <dbReference type="Proteomes" id="UP000467132"/>
    </source>
</evidence>
<dbReference type="InterPro" id="IPR011330">
    <property type="entry name" value="Glyco_hydro/deAcase_b/a-brl"/>
</dbReference>
<dbReference type="Pfam" id="PF01522">
    <property type="entry name" value="Polysacc_deac_1"/>
    <property type="match status" value="1"/>
</dbReference>
<gene>
    <name evidence="3" type="primary">pdaB</name>
    <name evidence="3" type="ORF">D3Z33_00990</name>
</gene>
<evidence type="ECO:0000256" key="1">
    <source>
        <dbReference type="SAM" id="Phobius"/>
    </source>
</evidence>
<dbReference type="Proteomes" id="UP000467132">
    <property type="component" value="Unassembled WGS sequence"/>
</dbReference>
<name>A0A845QUF1_9CLOT</name>
<organism evidence="3 4">
    <name type="scientific">Senegalia massiliensis</name>
    <dbReference type="NCBI Taxonomy" id="1720316"/>
    <lineage>
        <taxon>Bacteria</taxon>
        <taxon>Bacillati</taxon>
        <taxon>Bacillota</taxon>
        <taxon>Clostridia</taxon>
        <taxon>Eubacteriales</taxon>
        <taxon>Clostridiaceae</taxon>
        <taxon>Senegalia</taxon>
    </lineage>
</organism>
<keyword evidence="1" id="KW-0472">Membrane</keyword>
<dbReference type="PANTHER" id="PTHR10587:SF128">
    <property type="entry name" value="POLYSACCHARIDE DEACETYLASE PDAB-RELATED"/>
    <property type="match status" value="1"/>
</dbReference>
<accession>A0A845QUF1</accession>
<sequence length="253" mass="29587">MKKYLFKKINIIILFSIILLVLSIIFIKSSDPNIAEVFSPDKKLPIYGVDRDDKKVAISFDAAWGDEFTKDILDILDENKIKTTFFLVEFWVDKYPELVKEIDKRGHEIGNHSSSHPYMSELSEKQIVEELKKTEKKIHKLTGKTTVLFRPPYGDYNNRLIEVSNKNNYHVIQWSIDSLDWKEKGVQPVVDRVVKDINSGSIILFHNNAKYVTGYLPIILKELKEKGYEIVPISEVIYKKDYYIDHRGIQYKK</sequence>
<dbReference type="InterPro" id="IPR050248">
    <property type="entry name" value="Polysacc_deacetylase_ArnD"/>
</dbReference>
<dbReference type="GO" id="GO:0005975">
    <property type="term" value="P:carbohydrate metabolic process"/>
    <property type="evidence" value="ECO:0007669"/>
    <property type="project" value="InterPro"/>
</dbReference>
<evidence type="ECO:0000259" key="2">
    <source>
        <dbReference type="PROSITE" id="PS51677"/>
    </source>
</evidence>
<dbReference type="OrthoDB" id="9806342at2"/>
<feature type="domain" description="NodB homology" evidence="2">
    <location>
        <begin position="54"/>
        <end position="231"/>
    </location>
</feature>
<dbReference type="GO" id="GO:0016020">
    <property type="term" value="C:membrane"/>
    <property type="evidence" value="ECO:0007669"/>
    <property type="project" value="TreeGrafter"/>
</dbReference>
<dbReference type="NCBIfam" id="TIGR02764">
    <property type="entry name" value="spore_ybaN_pdaB"/>
    <property type="match status" value="1"/>
</dbReference>
<feature type="transmembrane region" description="Helical" evidence="1">
    <location>
        <begin position="9"/>
        <end position="27"/>
    </location>
</feature>
<dbReference type="PANTHER" id="PTHR10587">
    <property type="entry name" value="GLYCOSYL TRANSFERASE-RELATED"/>
    <property type="match status" value="1"/>
</dbReference>
<protein>
    <submittedName>
        <fullName evidence="3">Polysaccharide deacetylase family sporulation protein PdaB</fullName>
    </submittedName>
</protein>
<comment type="caution">
    <text evidence="3">The sequence shown here is derived from an EMBL/GenBank/DDBJ whole genome shotgun (WGS) entry which is preliminary data.</text>
</comment>
<reference evidence="3 4" key="1">
    <citation type="submission" date="2018-08" db="EMBL/GenBank/DDBJ databases">
        <title>Murine metabolic-syndrome-specific gut microbial biobank.</title>
        <authorList>
            <person name="Liu C."/>
        </authorList>
    </citation>
    <scope>NUCLEOTIDE SEQUENCE [LARGE SCALE GENOMIC DNA]</scope>
    <source>
        <strain evidence="3 4">583</strain>
    </source>
</reference>
<dbReference type="EMBL" id="QXXA01000001">
    <property type="protein sequence ID" value="NBI05429.1"/>
    <property type="molecule type" value="Genomic_DNA"/>
</dbReference>
<dbReference type="SUPFAM" id="SSF88713">
    <property type="entry name" value="Glycoside hydrolase/deacetylase"/>
    <property type="match status" value="1"/>
</dbReference>
<dbReference type="InterPro" id="IPR002509">
    <property type="entry name" value="NODB_dom"/>
</dbReference>
<proteinExistence type="predicted"/>
<keyword evidence="1" id="KW-1133">Transmembrane helix</keyword>
<dbReference type="InterPro" id="IPR014132">
    <property type="entry name" value="PdaB-like"/>
</dbReference>
<dbReference type="AlphaFoldDB" id="A0A845QUF1"/>
<dbReference type="RefSeq" id="WP_160195936.1">
    <property type="nucleotide sequence ID" value="NZ_QXXA01000001.1"/>
</dbReference>
<evidence type="ECO:0000313" key="3">
    <source>
        <dbReference type="EMBL" id="NBI05429.1"/>
    </source>
</evidence>
<dbReference type="PROSITE" id="PS51677">
    <property type="entry name" value="NODB"/>
    <property type="match status" value="1"/>
</dbReference>
<dbReference type="GO" id="GO:0016810">
    <property type="term" value="F:hydrolase activity, acting on carbon-nitrogen (but not peptide) bonds"/>
    <property type="evidence" value="ECO:0007669"/>
    <property type="project" value="InterPro"/>
</dbReference>
<dbReference type="Gene3D" id="3.20.20.370">
    <property type="entry name" value="Glycoside hydrolase/deacetylase"/>
    <property type="match status" value="1"/>
</dbReference>
<dbReference type="CDD" id="cd10917">
    <property type="entry name" value="CE4_NodB_like_6s_7s"/>
    <property type="match status" value="1"/>
</dbReference>